<feature type="domain" description="NAD(P)-binding" evidence="1">
    <location>
        <begin position="7"/>
        <end position="138"/>
    </location>
</feature>
<protein>
    <submittedName>
        <fullName evidence="2">NAD-dependent epimerase/dehydratase family protein</fullName>
    </submittedName>
</protein>
<dbReference type="RefSeq" id="WP_223103805.1">
    <property type="nucleotide sequence ID" value="NZ_CP061913.1"/>
</dbReference>
<dbReference type="EMBL" id="JBHMCA010000042">
    <property type="protein sequence ID" value="MFB9445447.1"/>
    <property type="molecule type" value="Genomic_DNA"/>
</dbReference>
<proteinExistence type="predicted"/>
<dbReference type="InterPro" id="IPR016040">
    <property type="entry name" value="NAD(P)-bd_dom"/>
</dbReference>
<evidence type="ECO:0000259" key="1">
    <source>
        <dbReference type="Pfam" id="PF13460"/>
    </source>
</evidence>
<evidence type="ECO:0000313" key="2">
    <source>
        <dbReference type="EMBL" id="MFB9445447.1"/>
    </source>
</evidence>
<organism evidence="2 3">
    <name type="scientific">Dactylosporangium vinaceum</name>
    <dbReference type="NCBI Taxonomy" id="53362"/>
    <lineage>
        <taxon>Bacteria</taxon>
        <taxon>Bacillati</taxon>
        <taxon>Actinomycetota</taxon>
        <taxon>Actinomycetes</taxon>
        <taxon>Micromonosporales</taxon>
        <taxon>Micromonosporaceae</taxon>
        <taxon>Dactylosporangium</taxon>
    </lineage>
</organism>
<dbReference type="PANTHER" id="PTHR48079">
    <property type="entry name" value="PROTEIN YEEZ"/>
    <property type="match status" value="1"/>
</dbReference>
<name>A0ABV5M9B2_9ACTN</name>
<accession>A0ABV5M9B2</accession>
<comment type="caution">
    <text evidence="2">The sequence shown here is derived from an EMBL/GenBank/DDBJ whole genome shotgun (WGS) entry which is preliminary data.</text>
</comment>
<reference evidence="2 3" key="1">
    <citation type="submission" date="2024-09" db="EMBL/GenBank/DDBJ databases">
        <authorList>
            <person name="Sun Q."/>
            <person name="Mori K."/>
        </authorList>
    </citation>
    <scope>NUCLEOTIDE SEQUENCE [LARGE SCALE GENOMIC DNA]</scope>
    <source>
        <strain evidence="2 3">JCM 3307</strain>
    </source>
</reference>
<gene>
    <name evidence="2" type="ORF">ACFFTR_20420</name>
</gene>
<keyword evidence="3" id="KW-1185">Reference proteome</keyword>
<dbReference type="Gene3D" id="3.40.50.720">
    <property type="entry name" value="NAD(P)-binding Rossmann-like Domain"/>
    <property type="match status" value="1"/>
</dbReference>
<dbReference type="Pfam" id="PF13460">
    <property type="entry name" value="NAD_binding_10"/>
    <property type="match status" value="1"/>
</dbReference>
<dbReference type="InterPro" id="IPR036291">
    <property type="entry name" value="NAD(P)-bd_dom_sf"/>
</dbReference>
<dbReference type="Proteomes" id="UP001589608">
    <property type="component" value="Unassembled WGS sequence"/>
</dbReference>
<evidence type="ECO:0000313" key="3">
    <source>
        <dbReference type="Proteomes" id="UP001589608"/>
    </source>
</evidence>
<dbReference type="PANTHER" id="PTHR48079:SF6">
    <property type="entry name" value="NAD(P)-BINDING DOMAIN-CONTAINING PROTEIN-RELATED"/>
    <property type="match status" value="1"/>
</dbReference>
<dbReference type="InterPro" id="IPR051783">
    <property type="entry name" value="NAD(P)-dependent_oxidoreduct"/>
</dbReference>
<sequence>MRILVVGGSGLVGANVAAVLRERGHQVTILARTPADGVEHALDTTTATVDELRTVLAGHDGVVAATRADEARPLRKPIRPVLHAEMVEPVERLFAAARAEGLTRGALMGSYYTYFARTRPEWHLPERHEYIRGRVEQAAGVRAAAGPGLPVAVLELPFVFGRAGDRLPNWAPALGSWARSRSPLVAPRGGTAAVSARSVGLTTAEALEQADGADLPLADENLTWAEMFARIAAAVGRPRAVRRLPAPLLRSSLKLGGWSQAAVGKESGLFPGRLAGVLLAELFITPTTGRPLGTAVEETFAG</sequence>
<dbReference type="SUPFAM" id="SSF51735">
    <property type="entry name" value="NAD(P)-binding Rossmann-fold domains"/>
    <property type="match status" value="1"/>
</dbReference>